<organism evidence="2 3">
    <name type="scientific">Priestia aryabhattai</name>
    <name type="common">Bacillus aryabhattai</name>
    <dbReference type="NCBI Taxonomy" id="412384"/>
    <lineage>
        <taxon>Bacteria</taxon>
        <taxon>Bacillati</taxon>
        <taxon>Bacillota</taxon>
        <taxon>Bacilli</taxon>
        <taxon>Bacillales</taxon>
        <taxon>Bacillaceae</taxon>
        <taxon>Priestia</taxon>
    </lineage>
</organism>
<evidence type="ECO:0000256" key="1">
    <source>
        <dbReference type="SAM" id="Phobius"/>
    </source>
</evidence>
<dbReference type="RefSeq" id="WP_316909888.1">
    <property type="nucleotide sequence ID" value="NZ_JAPTGD010000001.1"/>
</dbReference>
<comment type="caution">
    <text evidence="2">The sequence shown here is derived from an EMBL/GenBank/DDBJ whole genome shotgun (WGS) entry which is preliminary data.</text>
</comment>
<evidence type="ECO:0000313" key="3">
    <source>
        <dbReference type="Proteomes" id="UP001269400"/>
    </source>
</evidence>
<dbReference type="Proteomes" id="UP001269400">
    <property type="component" value="Unassembled WGS sequence"/>
</dbReference>
<reference evidence="2" key="2">
    <citation type="submission" date="2022-12" db="EMBL/GenBank/DDBJ databases">
        <authorList>
            <person name="Dechsakulwatana C."/>
            <person name="Rungsihiranrut A."/>
            <person name="Muangchinda C."/>
            <person name="Ningthoujam R."/>
            <person name="Klankeo P."/>
            <person name="Pinyakong O."/>
        </authorList>
    </citation>
    <scope>NUCLEOTIDE SEQUENCE</scope>
    <source>
        <strain evidence="2">TL01-2</strain>
    </source>
</reference>
<feature type="transmembrane region" description="Helical" evidence="1">
    <location>
        <begin position="144"/>
        <end position="164"/>
    </location>
</feature>
<feature type="transmembrane region" description="Helical" evidence="1">
    <location>
        <begin position="110"/>
        <end position="132"/>
    </location>
</feature>
<proteinExistence type="predicted"/>
<evidence type="ECO:0000313" key="2">
    <source>
        <dbReference type="EMBL" id="MDU9690169.1"/>
    </source>
</evidence>
<dbReference type="AlphaFoldDB" id="A0AAX6N2Z8"/>
<gene>
    <name evidence="2" type="ORF">O0Q50_03245</name>
</gene>
<protein>
    <submittedName>
        <fullName evidence="2">DUF1700 domain-containing protein</fullName>
    </submittedName>
</protein>
<dbReference type="Pfam" id="PF22564">
    <property type="entry name" value="HAAS"/>
    <property type="match status" value="1"/>
</dbReference>
<feature type="transmembrane region" description="Helical" evidence="1">
    <location>
        <begin position="81"/>
        <end position="104"/>
    </location>
</feature>
<keyword evidence="1" id="KW-1133">Transmembrane helix</keyword>
<accession>A0AAX6N2Z8</accession>
<reference evidence="2" key="1">
    <citation type="journal article" date="2022" name="J Environ Chem Eng">
        <title>Biodegradation of petroleum oil using a constructed nonpathogenic and heavy metal-tolerant bacterial consortium isolated from marine sponges.</title>
        <authorList>
            <person name="Dechsakulwatana C."/>
            <person name="Rungsihiranrut A."/>
            <person name="Muangchinda C."/>
            <person name="Ningthoujam R."/>
            <person name="Klankeo P."/>
            <person name="Pinyakong O."/>
        </authorList>
    </citation>
    <scope>NUCLEOTIDE SEQUENCE</scope>
    <source>
        <strain evidence="2">TL01-2</strain>
    </source>
</reference>
<keyword evidence="1" id="KW-0472">Membrane</keyword>
<sequence>MNKDQYLNLLKGNLRYMSEEEKNDIIAEYRTHFISSEKDKKDEQEIINQLGKPIEVAKELNAIYAINRVEEEKNMRSILKAVLSIMGLSVMNLCIMFISFFVLLILLPFFLAYIIGVPIMLLSPIILVFMGVINGFHTIKTEDIYEVIKGVILGSLLTVVGYYFGKNLFKLLIKNLKWNISMAKGRV</sequence>
<dbReference type="EMBL" id="JAPTGD010000001">
    <property type="protein sequence ID" value="MDU9690169.1"/>
    <property type="molecule type" value="Genomic_DNA"/>
</dbReference>
<keyword evidence="1" id="KW-0812">Transmembrane</keyword>
<name>A0AAX6N2Z8_PRIAR</name>